<dbReference type="PANTHER" id="PTHR35218">
    <property type="entry name" value="RNASE H DOMAIN-CONTAINING PROTEIN"/>
    <property type="match status" value="1"/>
</dbReference>
<evidence type="ECO:0000259" key="1">
    <source>
        <dbReference type="Pfam" id="PF03372"/>
    </source>
</evidence>
<dbReference type="Gene3D" id="3.60.10.10">
    <property type="entry name" value="Endonuclease/exonuclease/phosphatase"/>
    <property type="match status" value="1"/>
</dbReference>
<gene>
    <name evidence="2" type="ORF">V5N11_006997</name>
</gene>
<evidence type="ECO:0000313" key="2">
    <source>
        <dbReference type="EMBL" id="KAL1207403.1"/>
    </source>
</evidence>
<feature type="domain" description="Endonuclease/exonuclease/phosphatase" evidence="1">
    <location>
        <begin position="4"/>
        <end position="121"/>
    </location>
</feature>
<sequence>MRKKFFPELLFLMETKNGRNVVVDLQEWLEYERVYSVEPLGLSGGLALFSKKEVNVDILLADKNLINMHVQFGSFDFFVSCVYENPVSGARAKVWEKLSRIGVNRKECWCIVGDFNDILHNGEKLCG</sequence>
<organism evidence="2 3">
    <name type="scientific">Cardamine amara subsp. amara</name>
    <dbReference type="NCBI Taxonomy" id="228776"/>
    <lineage>
        <taxon>Eukaryota</taxon>
        <taxon>Viridiplantae</taxon>
        <taxon>Streptophyta</taxon>
        <taxon>Embryophyta</taxon>
        <taxon>Tracheophyta</taxon>
        <taxon>Spermatophyta</taxon>
        <taxon>Magnoliopsida</taxon>
        <taxon>eudicotyledons</taxon>
        <taxon>Gunneridae</taxon>
        <taxon>Pentapetalae</taxon>
        <taxon>rosids</taxon>
        <taxon>malvids</taxon>
        <taxon>Brassicales</taxon>
        <taxon>Brassicaceae</taxon>
        <taxon>Cardamineae</taxon>
        <taxon>Cardamine</taxon>
    </lineage>
</organism>
<evidence type="ECO:0000313" key="3">
    <source>
        <dbReference type="Proteomes" id="UP001558713"/>
    </source>
</evidence>
<dbReference type="EMBL" id="JBANAX010000476">
    <property type="protein sequence ID" value="KAL1207403.1"/>
    <property type="molecule type" value="Genomic_DNA"/>
</dbReference>
<dbReference type="Proteomes" id="UP001558713">
    <property type="component" value="Unassembled WGS sequence"/>
</dbReference>
<protein>
    <recommendedName>
        <fullName evidence="1">Endonuclease/exonuclease/phosphatase domain-containing protein</fullName>
    </recommendedName>
</protein>
<dbReference type="AlphaFoldDB" id="A0ABD1AKY6"/>
<dbReference type="InterPro" id="IPR036691">
    <property type="entry name" value="Endo/exonu/phosph_ase_sf"/>
</dbReference>
<dbReference type="Pfam" id="PF03372">
    <property type="entry name" value="Exo_endo_phos"/>
    <property type="match status" value="1"/>
</dbReference>
<dbReference type="PANTHER" id="PTHR35218:SF9">
    <property type="entry name" value="ENDONUCLEASE_EXONUCLEASE_PHOSPHATASE DOMAIN-CONTAINING PROTEIN"/>
    <property type="match status" value="1"/>
</dbReference>
<accession>A0ABD1AKY6</accession>
<reference evidence="2 3" key="1">
    <citation type="submission" date="2024-04" db="EMBL/GenBank/DDBJ databases">
        <title>Genome assembly C_amara_ONT_v2.</title>
        <authorList>
            <person name="Yant L."/>
            <person name="Moore C."/>
            <person name="Slenker M."/>
        </authorList>
    </citation>
    <scope>NUCLEOTIDE SEQUENCE [LARGE SCALE GENOMIC DNA]</scope>
    <source>
        <tissue evidence="2">Leaf</tissue>
    </source>
</reference>
<dbReference type="SUPFAM" id="SSF56219">
    <property type="entry name" value="DNase I-like"/>
    <property type="match status" value="1"/>
</dbReference>
<keyword evidence="3" id="KW-1185">Reference proteome</keyword>
<proteinExistence type="predicted"/>
<dbReference type="InterPro" id="IPR005135">
    <property type="entry name" value="Endo/exonuclease/phosphatase"/>
</dbReference>
<name>A0ABD1AKY6_CARAN</name>
<comment type="caution">
    <text evidence="2">The sequence shown here is derived from an EMBL/GenBank/DDBJ whole genome shotgun (WGS) entry which is preliminary data.</text>
</comment>